<gene>
    <name evidence="1" type="ORF">pdam_00000499</name>
</gene>
<accession>A0A3M6TY78</accession>
<organism evidence="1 2">
    <name type="scientific">Pocillopora damicornis</name>
    <name type="common">Cauliflower coral</name>
    <name type="synonym">Millepora damicornis</name>
    <dbReference type="NCBI Taxonomy" id="46731"/>
    <lineage>
        <taxon>Eukaryota</taxon>
        <taxon>Metazoa</taxon>
        <taxon>Cnidaria</taxon>
        <taxon>Anthozoa</taxon>
        <taxon>Hexacorallia</taxon>
        <taxon>Scleractinia</taxon>
        <taxon>Astrocoeniina</taxon>
        <taxon>Pocilloporidae</taxon>
        <taxon>Pocillopora</taxon>
    </lineage>
</organism>
<dbReference type="OrthoDB" id="5962596at2759"/>
<dbReference type="AlphaFoldDB" id="A0A3M6TY78"/>
<dbReference type="EMBL" id="RCHS01002704">
    <property type="protein sequence ID" value="RMX46301.1"/>
    <property type="molecule type" value="Genomic_DNA"/>
</dbReference>
<proteinExistence type="predicted"/>
<name>A0A3M6TY78_POCDA</name>
<feature type="non-terminal residue" evidence="1">
    <location>
        <position position="89"/>
    </location>
</feature>
<evidence type="ECO:0000313" key="1">
    <source>
        <dbReference type="EMBL" id="RMX46301.1"/>
    </source>
</evidence>
<protein>
    <submittedName>
        <fullName evidence="1">Uncharacterized protein</fullName>
    </submittedName>
</protein>
<evidence type="ECO:0000313" key="2">
    <source>
        <dbReference type="Proteomes" id="UP000275408"/>
    </source>
</evidence>
<sequence length="89" mass="10269">MKHLLNEATVTRISPLFLDTRFSAVSPNLNVPSSHASSTGDDKKDVYVMEHYAPKYNPERWKKYELIRTNNNCYNYANQKITNGCSQDQ</sequence>
<comment type="caution">
    <text evidence="1">The sequence shown here is derived from an EMBL/GenBank/DDBJ whole genome shotgun (WGS) entry which is preliminary data.</text>
</comment>
<dbReference type="Proteomes" id="UP000275408">
    <property type="component" value="Unassembled WGS sequence"/>
</dbReference>
<keyword evidence="2" id="KW-1185">Reference proteome</keyword>
<reference evidence="1 2" key="1">
    <citation type="journal article" date="2018" name="Sci. Rep.">
        <title>Comparative analysis of the Pocillopora damicornis genome highlights role of immune system in coral evolution.</title>
        <authorList>
            <person name="Cunning R."/>
            <person name="Bay R.A."/>
            <person name="Gillette P."/>
            <person name="Baker A.C."/>
            <person name="Traylor-Knowles N."/>
        </authorList>
    </citation>
    <scope>NUCLEOTIDE SEQUENCE [LARGE SCALE GENOMIC DNA]</scope>
    <source>
        <strain evidence="1">RSMAS</strain>
        <tissue evidence="1">Whole animal</tissue>
    </source>
</reference>